<keyword evidence="5 11" id="KW-0547">Nucleotide-binding</keyword>
<comment type="subunit">
    <text evidence="2">Homodimer.</text>
</comment>
<dbReference type="GO" id="GO:0006177">
    <property type="term" value="P:GMP biosynthetic process"/>
    <property type="evidence" value="ECO:0000318"/>
    <property type="project" value="GO_Central"/>
</dbReference>
<feature type="region of interest" description="Disordered" evidence="12">
    <location>
        <begin position="130"/>
        <end position="198"/>
    </location>
</feature>
<comment type="pathway">
    <text evidence="1">Purine metabolism; GMP biosynthesis; GMP from XMP (L-Gln route): step 1/1.</text>
</comment>
<evidence type="ECO:0000313" key="14">
    <source>
        <dbReference type="Ensembl" id="ENSCAFP00845030548.1"/>
    </source>
</evidence>
<dbReference type="Gene3D" id="3.30.300.10">
    <property type="match status" value="2"/>
</dbReference>
<feature type="region of interest" description="Disordered" evidence="12">
    <location>
        <begin position="84"/>
        <end position="103"/>
    </location>
</feature>
<evidence type="ECO:0000256" key="4">
    <source>
        <dbReference type="ARBA" id="ARBA00022598"/>
    </source>
</evidence>
<dbReference type="CDD" id="cd01997">
    <property type="entry name" value="GMP_synthase_C"/>
    <property type="match status" value="1"/>
</dbReference>
<dbReference type="InterPro" id="IPR025777">
    <property type="entry name" value="GMPS_ATP_PPase_dom"/>
</dbReference>
<feature type="compositionally biased region" description="Basic residues" evidence="12">
    <location>
        <begin position="172"/>
        <end position="181"/>
    </location>
</feature>
<dbReference type="PANTHER" id="PTHR11922">
    <property type="entry name" value="GMP SYNTHASE-RELATED"/>
    <property type="match status" value="1"/>
</dbReference>
<evidence type="ECO:0000256" key="5">
    <source>
        <dbReference type="ARBA" id="ARBA00022741"/>
    </source>
</evidence>
<evidence type="ECO:0000256" key="12">
    <source>
        <dbReference type="SAM" id="MobiDB-lite"/>
    </source>
</evidence>
<reference evidence="14" key="2">
    <citation type="submission" date="2025-08" db="UniProtKB">
        <authorList>
            <consortium name="Ensembl"/>
        </authorList>
    </citation>
    <scope>IDENTIFICATION</scope>
    <source>
        <strain evidence="14">Boxer</strain>
    </source>
</reference>
<dbReference type="GO" id="GO:0005829">
    <property type="term" value="C:cytosol"/>
    <property type="evidence" value="ECO:0000318"/>
    <property type="project" value="GO_Central"/>
</dbReference>
<dbReference type="FunFam" id="3.30.300.10:FF:000009">
    <property type="entry name" value="GMP synthase [glutamine-hydrolyzing]"/>
    <property type="match status" value="1"/>
</dbReference>
<keyword evidence="4" id="KW-0436">Ligase</keyword>
<keyword evidence="6 11" id="KW-0332">GMP biosynthesis</keyword>
<dbReference type="UniPathway" id="UPA00189">
    <property type="reaction ID" value="UER00296"/>
</dbReference>
<dbReference type="OrthoDB" id="1724632at2759"/>
<dbReference type="PRINTS" id="PR00097">
    <property type="entry name" value="ANTSNTHASEII"/>
</dbReference>
<dbReference type="FunCoup" id="A0A8I3PJ00">
    <property type="interactions" value="2354"/>
</dbReference>
<reference evidence="14" key="1">
    <citation type="submission" date="2020-03" db="EMBL/GenBank/DDBJ databases">
        <title>Long-read based genome assembly of a Labrador retriever dog.</title>
        <authorList>
            <person name="Eory L."/>
            <person name="Zhang W."/>
            <person name="Schoenebeck J."/>
        </authorList>
    </citation>
    <scope>NUCLEOTIDE SEQUENCE [LARGE SCALE GENOMIC DNA]</scope>
    <source>
        <strain evidence="14">Labrador retriever</strain>
    </source>
</reference>
<evidence type="ECO:0000256" key="3">
    <source>
        <dbReference type="ARBA" id="ARBA00012746"/>
    </source>
</evidence>
<dbReference type="Reactome" id="R-CFA-73817">
    <property type="pathway name" value="Purine ribonucleoside monophosphate biosynthesis"/>
</dbReference>
<dbReference type="Gene3D" id="3.40.50.880">
    <property type="match status" value="1"/>
</dbReference>
<keyword evidence="15" id="KW-1185">Reference proteome</keyword>
<evidence type="ECO:0000256" key="8">
    <source>
        <dbReference type="ARBA" id="ARBA00022840"/>
    </source>
</evidence>
<dbReference type="InterPro" id="IPR017926">
    <property type="entry name" value="GATASE"/>
</dbReference>
<name>A0A8I3PJ00_CANLF</name>
<dbReference type="PROSITE" id="PS51273">
    <property type="entry name" value="GATASE_TYPE_1"/>
    <property type="match status" value="1"/>
</dbReference>
<dbReference type="AlphaFoldDB" id="A0A8I3PJ00"/>
<dbReference type="GO" id="GO:0003921">
    <property type="term" value="F:GMP synthase activity"/>
    <property type="evidence" value="ECO:0000318"/>
    <property type="project" value="GO_Central"/>
</dbReference>
<dbReference type="SUPFAM" id="SSF52402">
    <property type="entry name" value="Adenine nucleotide alpha hydrolases-like"/>
    <property type="match status" value="1"/>
</dbReference>
<keyword evidence="9" id="KW-0315">Glutamine amidotransferase</keyword>
<evidence type="ECO:0000259" key="13">
    <source>
        <dbReference type="PROSITE" id="PS51553"/>
    </source>
</evidence>
<dbReference type="InterPro" id="IPR001674">
    <property type="entry name" value="GMP_synth_C"/>
</dbReference>
<feature type="compositionally biased region" description="Pro residues" evidence="12">
    <location>
        <begin position="188"/>
        <end position="197"/>
    </location>
</feature>
<dbReference type="CDD" id="cd01742">
    <property type="entry name" value="GATase1_GMP_Synthase"/>
    <property type="match status" value="1"/>
</dbReference>
<feature type="compositionally biased region" description="Basic residues" evidence="12">
    <location>
        <begin position="136"/>
        <end position="156"/>
    </location>
</feature>
<dbReference type="GeneTree" id="ENSGT00390000006591"/>
<dbReference type="GO" id="GO:0005524">
    <property type="term" value="F:ATP binding"/>
    <property type="evidence" value="ECO:0007669"/>
    <property type="project" value="UniProtKB-UniRule"/>
</dbReference>
<evidence type="ECO:0000256" key="9">
    <source>
        <dbReference type="ARBA" id="ARBA00022962"/>
    </source>
</evidence>
<dbReference type="EC" id="6.3.5.2" evidence="3"/>
<feature type="compositionally biased region" description="Low complexity" evidence="12">
    <location>
        <begin position="157"/>
        <end position="170"/>
    </location>
</feature>
<dbReference type="Proteomes" id="UP000805418">
    <property type="component" value="Chromosome 23"/>
</dbReference>
<dbReference type="InterPro" id="IPR004739">
    <property type="entry name" value="GMP_synth_GATase"/>
</dbReference>
<evidence type="ECO:0000256" key="6">
    <source>
        <dbReference type="ARBA" id="ARBA00022749"/>
    </source>
</evidence>
<sequence>MRGRGLSCRGRGRAPQALPPAGGQARATAACLPGGGPRRREGARGRGLPCGGVAYRAGGGAGRRRPFLPRAGRPERPRLVFPEADWAAGRGPGRGRACRAPPRRRARLAAAARGVRGLAAEPDALWLRPVAGRGGSGRRGRGRRARCWPRLPRRWGPRSAAAAGSGSSRRPPLPHRPRPRAPARGPRAPAPRPPGPAPMALCNGDSKLENAGGDLKDGHHYEGAVVILDAGAQYGKVIDRRVRELFVKSEIFPLETPAFAIKEQGFRAIIISGGPNSVYAEDAPWFDPAIFTIGKPVLGICYGMQMMNKVFGGTVHKKSVREDGVFSISVDNTCSLFRGLQKEEIVLLTHGDSVDKVADGFKVVARSGNIVAGIANESKKLYGAQFHPEVGLTENGKVILKNFLYDIAGCSGTFTVQNRELECIQEIKERVGTSKVLVLLSGGVDSTVCTALLNRALSQDQVIAVHIDNGFMRKRESQSVEEALKKLGIQVKVINAAHSFYNGTTTLPISDEDRTPRKRISKTLNMTTSPEEKRKIIGDTFVKIANEVIGEMNLKPEEVFLAQGTLRPDLIESASLVASGKAELIKTHHNDTELIRKLREEGKVIEPLKDFHKDEVRILGRELGLPEELVSRHPFPGPGLAIRVICAEEPYICKDFPETNNILKIVADFSASVKKPHTLLQRVKACTTEEDQEKLMQITSLHSLNAFLLPIKTVGVQGDCRSYSYVCGISSKDEPDWESLIFLARLIPRMCHNINRVVYIFGPPVKEPPTDVTPTFLTTGVLSTLRQADFEAHNILRESGYAGKISQMPVILTPLHFDRDPLQKQPSCQRSVVIRTFITSDFMTGIPATPGNEIPVETRGICFWKLKVRRTYWRWHQFESSLFASSGAVPIHMSLSRGHFTPLGEMGKFFLSPLLCFERPPFLRLPPNFRKLLFIRILFTLP</sequence>
<keyword evidence="7 11" id="KW-0658">Purine biosynthesis</keyword>
<feature type="region of interest" description="Disordered" evidence="12">
    <location>
        <begin position="1"/>
        <end position="76"/>
    </location>
</feature>
<dbReference type="Pfam" id="PF00117">
    <property type="entry name" value="GATase"/>
    <property type="match status" value="1"/>
</dbReference>
<evidence type="ECO:0000256" key="1">
    <source>
        <dbReference type="ARBA" id="ARBA00005153"/>
    </source>
</evidence>
<protein>
    <recommendedName>
        <fullName evidence="3">GMP synthase (glutamine-hydrolyzing)</fullName>
        <ecNumber evidence="3">6.3.5.2</ecNumber>
    </recommendedName>
    <alternativeName>
        <fullName evidence="10">Glutamine amidotransferase</fullName>
    </alternativeName>
</protein>
<dbReference type="NCBIfam" id="TIGR00888">
    <property type="entry name" value="guaA_Nterm"/>
    <property type="match status" value="1"/>
</dbReference>
<dbReference type="PANTHER" id="PTHR11922:SF2">
    <property type="entry name" value="GMP SYNTHASE [GLUTAMINE-HYDROLYZING]"/>
    <property type="match status" value="1"/>
</dbReference>
<feature type="compositionally biased region" description="Low complexity" evidence="12">
    <location>
        <begin position="1"/>
        <end position="27"/>
    </location>
</feature>
<organism evidence="14 15">
    <name type="scientific">Canis lupus familiaris</name>
    <name type="common">Dog</name>
    <name type="synonym">Canis familiaris</name>
    <dbReference type="NCBI Taxonomy" id="9615"/>
    <lineage>
        <taxon>Eukaryota</taxon>
        <taxon>Metazoa</taxon>
        <taxon>Chordata</taxon>
        <taxon>Craniata</taxon>
        <taxon>Vertebrata</taxon>
        <taxon>Euteleostomi</taxon>
        <taxon>Mammalia</taxon>
        <taxon>Eutheria</taxon>
        <taxon>Laurasiatheria</taxon>
        <taxon>Carnivora</taxon>
        <taxon>Caniformia</taxon>
        <taxon>Canidae</taxon>
        <taxon>Canis</taxon>
    </lineage>
</organism>
<gene>
    <name evidence="14" type="primary">GMPS</name>
</gene>
<dbReference type="InterPro" id="IPR029062">
    <property type="entry name" value="Class_I_gatase-like"/>
</dbReference>
<evidence type="ECO:0000256" key="11">
    <source>
        <dbReference type="PROSITE-ProRule" id="PRU00886"/>
    </source>
</evidence>
<dbReference type="FunFam" id="3.40.50.620:FF:000044">
    <property type="entry name" value="GMP synthase [glutamine-hydrolyzing]"/>
    <property type="match status" value="1"/>
</dbReference>
<dbReference type="NCBIfam" id="NF000848">
    <property type="entry name" value="PRK00074.1"/>
    <property type="match status" value="1"/>
</dbReference>
<dbReference type="SUPFAM" id="SSF54810">
    <property type="entry name" value="GMP synthetase C-terminal dimerisation domain"/>
    <property type="match status" value="2"/>
</dbReference>
<evidence type="ECO:0000256" key="2">
    <source>
        <dbReference type="ARBA" id="ARBA00011738"/>
    </source>
</evidence>
<evidence type="ECO:0000313" key="15">
    <source>
        <dbReference type="Proteomes" id="UP000805418"/>
    </source>
</evidence>
<feature type="binding site" evidence="11">
    <location>
        <begin position="441"/>
        <end position="447"/>
    </location>
    <ligand>
        <name>ATP</name>
        <dbReference type="ChEBI" id="CHEBI:30616"/>
    </ligand>
</feature>
<dbReference type="PROSITE" id="PS51553">
    <property type="entry name" value="GMPS_ATP_PPASE"/>
    <property type="match status" value="1"/>
</dbReference>
<dbReference type="Gene3D" id="3.40.50.620">
    <property type="entry name" value="HUPs"/>
    <property type="match status" value="1"/>
</dbReference>
<evidence type="ECO:0000256" key="10">
    <source>
        <dbReference type="ARBA" id="ARBA00031356"/>
    </source>
</evidence>
<accession>A0A8I3PJ00</accession>
<dbReference type="InterPro" id="IPR014729">
    <property type="entry name" value="Rossmann-like_a/b/a_fold"/>
</dbReference>
<feature type="domain" description="GMPS ATP-PPase" evidence="13">
    <location>
        <begin position="414"/>
        <end position="632"/>
    </location>
</feature>
<keyword evidence="8 11" id="KW-0067">ATP-binding</keyword>
<reference evidence="14" key="3">
    <citation type="submission" date="2025-09" db="UniProtKB">
        <authorList>
            <consortium name="Ensembl"/>
        </authorList>
    </citation>
    <scope>IDENTIFICATION</scope>
    <source>
        <strain evidence="14">Boxer</strain>
    </source>
</reference>
<proteinExistence type="predicted"/>
<dbReference type="Reactome" id="R-CFA-9748787">
    <property type="pathway name" value="Azathioprine ADME"/>
</dbReference>
<evidence type="ECO:0000256" key="7">
    <source>
        <dbReference type="ARBA" id="ARBA00022755"/>
    </source>
</evidence>
<dbReference type="SUPFAM" id="SSF52317">
    <property type="entry name" value="Class I glutamine amidotransferase-like"/>
    <property type="match status" value="1"/>
</dbReference>
<dbReference type="Pfam" id="PF02540">
    <property type="entry name" value="NAD_synthase"/>
    <property type="match status" value="1"/>
</dbReference>
<dbReference type="PRINTS" id="PR00096">
    <property type="entry name" value="GATASE"/>
</dbReference>
<dbReference type="FunFam" id="3.40.50.880:FF:000013">
    <property type="entry name" value="GMP synthase [glutamine-hydrolyzing]"/>
    <property type="match status" value="1"/>
</dbReference>
<dbReference type="Ensembl" id="ENSCAFT00845038999.1">
    <property type="protein sequence ID" value="ENSCAFP00845030548.1"/>
    <property type="gene ID" value="ENSCAFG00845021930.1"/>
</dbReference>
<dbReference type="InterPro" id="IPR022310">
    <property type="entry name" value="NAD/GMP_synthase"/>
</dbReference>